<dbReference type="Gene3D" id="2.60.40.1930">
    <property type="match status" value="1"/>
</dbReference>
<name>A0A1B1Y5L5_9FLAO</name>
<gene>
    <name evidence="1" type="ORF">AXE80_07065</name>
</gene>
<proteinExistence type="predicted"/>
<dbReference type="STRING" id="1790137.AXE80_07065"/>
<dbReference type="RefSeq" id="WP_068825784.1">
    <property type="nucleotide sequence ID" value="NZ_CP014224.1"/>
</dbReference>
<dbReference type="AlphaFoldDB" id="A0A1B1Y5L5"/>
<protein>
    <recommendedName>
        <fullName evidence="3">Macroglobulin domain-containing protein</fullName>
    </recommendedName>
</protein>
<evidence type="ECO:0008006" key="3">
    <source>
        <dbReference type="Google" id="ProtNLM"/>
    </source>
</evidence>
<dbReference type="Proteomes" id="UP000092967">
    <property type="component" value="Chromosome"/>
</dbReference>
<sequence>MKNRITIIFLNLLLLTIIKTYSQEKPPLKIASKNAYAEKIYLQPVSTVFTTDKTIWFKAIVTDLEHLPTKLSAVLHVDLIDFDKNIIDSKLLKIENGVTDGYFDLNEELPSGRYLIRAYTEWNKNFSDDFISQIYVDLYAPKEIKQEDLAIREITLQETENEQYQISAKAFPKLLNPEFKGKLKMYIHTEKQTDSLEVKKDENDIYSFSYLLPKDAVKARLEFQPDSIRARNFDYKKFNSYSKTITVNKEYLDLQFFPEGGKLVDGLNSKVAFKALDYNNKGKQVTGNIVDQDNNIIMPFQSNNLGMGITQLTPNIQKKYYAVVKGKDDIEYKYPIPEIHKTGFVLKVKEVKEFIVLSLETNQQNQEPLHVKAQVRGVVYDEFEMQFQNNKVGAGIEKSLLPEGIVKFTITNPANQIVAERLFFNDKEEEQIYINTTLNKQQFKQREKTTINIITEDEDVNGIQCNLSVLVINKEQLGKENSLRSNILSYFLLNSELKGSIEKPNEYFNPKNKRRKHDLDALLLTQGWSNYKYENTAFTNNFKYLQEKGLTISGRIKNQWFSKRELKKPIELTAVYGPLNVAIQEIDSSGYFKMKLEDYYKDKFKVMLQTKDEKGKKKDFTIELEKYESPKIHYKKEEIIQFADSTSLYVKENILKSPKEENLTPIEGVIELEEVELTGYVLTAQRKKVMDLHGAPDFVVENEEIIKKAPKWNSGLYSVLQASFPDDIHIISDLDGNLFANIYGRDVTLVLVDGIPVQRYNYILLQYLSIEEVKSFEVINKPKYARYHNDRIFRPDYTDPDEMFGSLLAIPIDRRIGIISIYTYAGKGFYGIKRNKGISKGFVQGFIPKREFYTPKHENLSPEDWQFPDVRSVVHWNPNVTTDEYGEAKIEYYNADNTGEMLIVIEVITKKGKFGYYETSYQVEEK</sequence>
<evidence type="ECO:0000313" key="2">
    <source>
        <dbReference type="Proteomes" id="UP000092967"/>
    </source>
</evidence>
<keyword evidence="2" id="KW-1185">Reference proteome</keyword>
<organism evidence="1 2">
    <name type="scientific">Wenyingzhuangia fucanilytica</name>
    <dbReference type="NCBI Taxonomy" id="1790137"/>
    <lineage>
        <taxon>Bacteria</taxon>
        <taxon>Pseudomonadati</taxon>
        <taxon>Bacteroidota</taxon>
        <taxon>Flavobacteriia</taxon>
        <taxon>Flavobacteriales</taxon>
        <taxon>Flavobacteriaceae</taxon>
        <taxon>Wenyingzhuangia</taxon>
    </lineage>
</organism>
<reference evidence="1 2" key="1">
    <citation type="submission" date="2016-02" db="EMBL/GenBank/DDBJ databases">
        <authorList>
            <person name="Wen L."/>
            <person name="He K."/>
            <person name="Yang H."/>
        </authorList>
    </citation>
    <scope>NUCLEOTIDE SEQUENCE [LARGE SCALE GENOMIC DNA]</scope>
    <source>
        <strain evidence="1 2">CZ1127</strain>
    </source>
</reference>
<dbReference type="KEGG" id="wfu:AXE80_07065"/>
<dbReference type="OrthoDB" id="679547at2"/>
<dbReference type="EMBL" id="CP014224">
    <property type="protein sequence ID" value="ANW96050.1"/>
    <property type="molecule type" value="Genomic_DNA"/>
</dbReference>
<accession>A0A1B1Y5L5</accession>
<evidence type="ECO:0000313" key="1">
    <source>
        <dbReference type="EMBL" id="ANW96050.1"/>
    </source>
</evidence>